<gene>
    <name evidence="1" type="ORF">M9H77_06346</name>
</gene>
<dbReference type="EMBL" id="CM044702">
    <property type="protein sequence ID" value="KAI5675396.1"/>
    <property type="molecule type" value="Genomic_DNA"/>
</dbReference>
<evidence type="ECO:0000313" key="1">
    <source>
        <dbReference type="EMBL" id="KAI5675396.1"/>
    </source>
</evidence>
<comment type="caution">
    <text evidence="1">The sequence shown here is derived from an EMBL/GenBank/DDBJ whole genome shotgun (WGS) entry which is preliminary data.</text>
</comment>
<reference evidence="2" key="1">
    <citation type="journal article" date="2023" name="Nat. Plants">
        <title>Single-cell RNA sequencing provides a high-resolution roadmap for understanding the multicellular compartmentation of specialized metabolism.</title>
        <authorList>
            <person name="Sun S."/>
            <person name="Shen X."/>
            <person name="Li Y."/>
            <person name="Li Y."/>
            <person name="Wang S."/>
            <person name="Li R."/>
            <person name="Zhang H."/>
            <person name="Shen G."/>
            <person name="Guo B."/>
            <person name="Wei J."/>
            <person name="Xu J."/>
            <person name="St-Pierre B."/>
            <person name="Chen S."/>
            <person name="Sun C."/>
        </authorList>
    </citation>
    <scope>NUCLEOTIDE SEQUENCE [LARGE SCALE GENOMIC DNA]</scope>
</reference>
<organism evidence="1 2">
    <name type="scientific">Catharanthus roseus</name>
    <name type="common">Madagascar periwinkle</name>
    <name type="synonym">Vinca rosea</name>
    <dbReference type="NCBI Taxonomy" id="4058"/>
    <lineage>
        <taxon>Eukaryota</taxon>
        <taxon>Viridiplantae</taxon>
        <taxon>Streptophyta</taxon>
        <taxon>Embryophyta</taxon>
        <taxon>Tracheophyta</taxon>
        <taxon>Spermatophyta</taxon>
        <taxon>Magnoliopsida</taxon>
        <taxon>eudicotyledons</taxon>
        <taxon>Gunneridae</taxon>
        <taxon>Pentapetalae</taxon>
        <taxon>asterids</taxon>
        <taxon>lamiids</taxon>
        <taxon>Gentianales</taxon>
        <taxon>Apocynaceae</taxon>
        <taxon>Rauvolfioideae</taxon>
        <taxon>Vinceae</taxon>
        <taxon>Catharanthinae</taxon>
        <taxon>Catharanthus</taxon>
    </lineage>
</organism>
<dbReference type="Proteomes" id="UP001060085">
    <property type="component" value="Linkage Group LG02"/>
</dbReference>
<accession>A0ACC0BRW1</accession>
<keyword evidence="2" id="KW-1185">Reference proteome</keyword>
<sequence length="109" mass="11709">MGETPTSSPGGQAWSDPAFLDPAKWTPILQLRIRGFRNTRRIGVLLDGVWITGLVSGSKGDSKGGSEMTSISIGILLRVGTLEGLSKMSLSLRHGTLWSTLPSTKRFLP</sequence>
<evidence type="ECO:0000313" key="2">
    <source>
        <dbReference type="Proteomes" id="UP001060085"/>
    </source>
</evidence>
<name>A0ACC0BRW1_CATRO</name>
<protein>
    <submittedName>
        <fullName evidence="1">Uncharacterized protein</fullName>
    </submittedName>
</protein>
<proteinExistence type="predicted"/>